<reference evidence="1 2" key="1">
    <citation type="submission" date="2013-07" db="EMBL/GenBank/DDBJ databases">
        <title>Completed genome of Sphingomonas sanxanigenens NX02.</title>
        <authorList>
            <person name="Ma T."/>
            <person name="Huang H."/>
            <person name="Wu M."/>
            <person name="Li X."/>
            <person name="Li G."/>
        </authorList>
    </citation>
    <scope>NUCLEOTIDE SEQUENCE [LARGE SCALE GENOMIC DNA]</scope>
    <source>
        <strain evidence="1 2">NX02</strain>
    </source>
</reference>
<protein>
    <recommendedName>
        <fullName evidence="3">Vgr related protein</fullName>
    </recommendedName>
</protein>
<dbReference type="PATRIC" id="fig|1123269.5.peg.1107"/>
<dbReference type="Proteomes" id="UP000018851">
    <property type="component" value="Chromosome"/>
</dbReference>
<evidence type="ECO:0000313" key="1">
    <source>
        <dbReference type="EMBL" id="AHE52882.1"/>
    </source>
</evidence>
<dbReference type="KEGG" id="ssan:NX02_05730"/>
<dbReference type="EMBL" id="CP006644">
    <property type="protein sequence ID" value="AHE52882.1"/>
    <property type="molecule type" value="Genomic_DNA"/>
</dbReference>
<sequence>MRKGGRPLTGGERALAASVFGDAIAYDRVAIHNRKWMVFQPRRVAMAPDGHIWFHPQGGLFRDDFSAAPLGDQGLFIHEMVHVWQHQSGIVLPLRRHPFCRYDYCLKPGWRLERYGLEQQAEIVRHAFLLGRGARVVGAPPLSQYEGILPFRSNVVSLRG</sequence>
<keyword evidence="2" id="KW-1185">Reference proteome</keyword>
<dbReference type="AlphaFoldDB" id="W0A8R2"/>
<evidence type="ECO:0000313" key="2">
    <source>
        <dbReference type="Proteomes" id="UP000018851"/>
    </source>
</evidence>
<dbReference type="HOGENOM" id="CLU_095998_2_2_5"/>
<organism evidence="1 2">
    <name type="scientific">Sphingomonas sanxanigenens DSM 19645 = NX02</name>
    <dbReference type="NCBI Taxonomy" id="1123269"/>
    <lineage>
        <taxon>Bacteria</taxon>
        <taxon>Pseudomonadati</taxon>
        <taxon>Pseudomonadota</taxon>
        <taxon>Alphaproteobacteria</taxon>
        <taxon>Sphingomonadales</taxon>
        <taxon>Sphingomonadaceae</taxon>
        <taxon>Sphingomonas</taxon>
    </lineage>
</organism>
<dbReference type="eggNOG" id="COG4253">
    <property type="taxonomic scope" value="Bacteria"/>
</dbReference>
<proteinExistence type="predicted"/>
<gene>
    <name evidence="1" type="ORF">NX02_05730</name>
</gene>
<dbReference type="STRING" id="1123269.NX02_05730"/>
<accession>W0A8R2</accession>
<evidence type="ECO:0008006" key="3">
    <source>
        <dbReference type="Google" id="ProtNLM"/>
    </source>
</evidence>
<name>W0A8R2_9SPHN</name>